<dbReference type="InterPro" id="IPR011990">
    <property type="entry name" value="TPR-like_helical_dom_sf"/>
</dbReference>
<dbReference type="Proteomes" id="UP000823910">
    <property type="component" value="Unassembled WGS sequence"/>
</dbReference>
<dbReference type="AlphaFoldDB" id="A0A9D2MZG3"/>
<reference evidence="1" key="1">
    <citation type="journal article" date="2021" name="PeerJ">
        <title>Extensive microbial diversity within the chicken gut microbiome revealed by metagenomics and culture.</title>
        <authorList>
            <person name="Gilroy R."/>
            <person name="Ravi A."/>
            <person name="Getino M."/>
            <person name="Pursley I."/>
            <person name="Horton D.L."/>
            <person name="Alikhan N.F."/>
            <person name="Baker D."/>
            <person name="Gharbi K."/>
            <person name="Hall N."/>
            <person name="Watson M."/>
            <person name="Adriaenssens E.M."/>
            <person name="Foster-Nyarko E."/>
            <person name="Jarju S."/>
            <person name="Secka A."/>
            <person name="Antonio M."/>
            <person name="Oren A."/>
            <person name="Chaudhuri R.R."/>
            <person name="La Ragione R."/>
            <person name="Hildebrand F."/>
            <person name="Pallen M.J."/>
        </authorList>
    </citation>
    <scope>NUCLEOTIDE SEQUENCE</scope>
    <source>
        <strain evidence="1">CHK180-15479</strain>
    </source>
</reference>
<dbReference type="Pfam" id="PF13181">
    <property type="entry name" value="TPR_8"/>
    <property type="match status" value="1"/>
</dbReference>
<evidence type="ECO:0000313" key="1">
    <source>
        <dbReference type="EMBL" id="HJC05132.1"/>
    </source>
</evidence>
<dbReference type="Pfam" id="PF13432">
    <property type="entry name" value="TPR_16"/>
    <property type="match status" value="1"/>
</dbReference>
<gene>
    <name evidence="1" type="ORF">H9704_03100</name>
</gene>
<comment type="caution">
    <text evidence="1">The sequence shown here is derived from an EMBL/GenBank/DDBJ whole genome shotgun (WGS) entry which is preliminary data.</text>
</comment>
<organism evidence="1 2">
    <name type="scientific">Candidatus Enterocloster excrementipullorum</name>
    <dbReference type="NCBI Taxonomy" id="2838559"/>
    <lineage>
        <taxon>Bacteria</taxon>
        <taxon>Bacillati</taxon>
        <taxon>Bacillota</taxon>
        <taxon>Clostridia</taxon>
        <taxon>Lachnospirales</taxon>
        <taxon>Lachnospiraceae</taxon>
        <taxon>Enterocloster</taxon>
    </lineage>
</organism>
<dbReference type="InterPro" id="IPR019734">
    <property type="entry name" value="TPR_rpt"/>
</dbReference>
<sequence length="228" mass="25897">MTGASIADPSAGRIRFALYMRGACLFRLGRKEEAEESLRQGAQTAKNPGDRLECLQYLADILAASGKYEKPYRIAAKIFFFVGQYEDAVSVFERARENGVAFGPELRLYEIKTRRKRKPSKEEHGKLLKDCQALAEELEKEAEPDGQNPDFRDSRPDAIRISPAHKEYRMFLGEFYIRKENYRAALLHLGEAAEAYGDDPAFHYSRGLCLQRLGRKKRASLRKSGGLL</sequence>
<evidence type="ECO:0000313" key="2">
    <source>
        <dbReference type="Proteomes" id="UP000823910"/>
    </source>
</evidence>
<dbReference type="SUPFAM" id="SSF48452">
    <property type="entry name" value="TPR-like"/>
    <property type="match status" value="1"/>
</dbReference>
<reference evidence="1" key="2">
    <citation type="submission" date="2021-04" db="EMBL/GenBank/DDBJ databases">
        <authorList>
            <person name="Gilroy R."/>
        </authorList>
    </citation>
    <scope>NUCLEOTIDE SEQUENCE</scope>
    <source>
        <strain evidence="1">CHK180-15479</strain>
    </source>
</reference>
<dbReference type="Gene3D" id="1.25.40.10">
    <property type="entry name" value="Tetratricopeptide repeat domain"/>
    <property type="match status" value="2"/>
</dbReference>
<name>A0A9D2MZG3_9FIRM</name>
<accession>A0A9D2MZG3</accession>
<dbReference type="EMBL" id="DWWT01000012">
    <property type="protein sequence ID" value="HJC05132.1"/>
    <property type="molecule type" value="Genomic_DNA"/>
</dbReference>
<protein>
    <submittedName>
        <fullName evidence="1">Tetratricopeptide repeat protein</fullName>
    </submittedName>
</protein>
<proteinExistence type="predicted"/>